<feature type="non-terminal residue" evidence="1">
    <location>
        <position position="251"/>
    </location>
</feature>
<dbReference type="InterPro" id="IPR015943">
    <property type="entry name" value="WD40/YVTN_repeat-like_dom_sf"/>
</dbReference>
<evidence type="ECO:0000313" key="1">
    <source>
        <dbReference type="EMBL" id="HAN28207.1"/>
    </source>
</evidence>
<gene>
    <name evidence="1" type="ORF">DCP75_10900</name>
</gene>
<proteinExistence type="predicted"/>
<dbReference type="Gene3D" id="2.130.10.10">
    <property type="entry name" value="YVTN repeat-like/Quinoprotein amine dehydrogenase"/>
    <property type="match status" value="1"/>
</dbReference>
<protein>
    <recommendedName>
        <fullName evidence="3">6-bladed beta-propeller</fullName>
    </recommendedName>
</protein>
<accession>A0A3C1KNF5</accession>
<dbReference type="Proteomes" id="UP000259273">
    <property type="component" value="Unassembled WGS sequence"/>
</dbReference>
<sequence length="251" mass="28169">MDSFRVNYEISNHGQPSLLPEIAFAPDGQAFAVSVQEQNEVRLYETATGRLLRCWKNPEAGFGEPHGVLLTERHLLVSNRNYFKAPSEIRVYSLNSTDDYALHRLVTPFSELVEAHSMALSNGRLLVTYCEGEGRTGGVVCYAYDDERGRIGEPLSMVDACFHRLGDPKGVTFFDQGRRALVSFNSLKPNPPLQRLIVRSLRRWYKKMADSTGNVWRSAWNVLREGQGKQRKPPPILDNGLAVFAIDAAGK</sequence>
<comment type="caution">
    <text evidence="1">The sequence shown here is derived from an EMBL/GenBank/DDBJ whole genome shotgun (WGS) entry which is preliminary data.</text>
</comment>
<dbReference type="EMBL" id="DMND01000147">
    <property type="protein sequence ID" value="HAN28207.1"/>
    <property type="molecule type" value="Genomic_DNA"/>
</dbReference>
<evidence type="ECO:0008006" key="3">
    <source>
        <dbReference type="Google" id="ProtNLM"/>
    </source>
</evidence>
<dbReference type="AlphaFoldDB" id="A0A3C1KNF5"/>
<organism evidence="1 2">
    <name type="scientific">Haliea salexigens</name>
    <dbReference type="NCBI Taxonomy" id="287487"/>
    <lineage>
        <taxon>Bacteria</taxon>
        <taxon>Pseudomonadati</taxon>
        <taxon>Pseudomonadota</taxon>
        <taxon>Gammaproteobacteria</taxon>
        <taxon>Cellvibrionales</taxon>
        <taxon>Halieaceae</taxon>
        <taxon>Haliea</taxon>
    </lineage>
</organism>
<reference evidence="1 2" key="1">
    <citation type="journal article" date="2018" name="Nat. Biotechnol.">
        <title>A standardized bacterial taxonomy based on genome phylogeny substantially revises the tree of life.</title>
        <authorList>
            <person name="Parks D.H."/>
            <person name="Chuvochina M."/>
            <person name="Waite D.W."/>
            <person name="Rinke C."/>
            <person name="Skarshewski A."/>
            <person name="Chaumeil P.A."/>
            <person name="Hugenholtz P."/>
        </authorList>
    </citation>
    <scope>NUCLEOTIDE SEQUENCE [LARGE SCALE GENOMIC DNA]</scope>
    <source>
        <strain evidence="1">UBA9158</strain>
    </source>
</reference>
<evidence type="ECO:0000313" key="2">
    <source>
        <dbReference type="Proteomes" id="UP000259273"/>
    </source>
</evidence>
<name>A0A3C1KNF5_9GAMM</name>
<dbReference type="SUPFAM" id="SSF75011">
    <property type="entry name" value="3-carboxy-cis,cis-mucoante lactonizing enzyme"/>
    <property type="match status" value="1"/>
</dbReference>